<dbReference type="PANTHER" id="PTHR46566:SF5">
    <property type="entry name" value="1-PHOSPHOFRUCTOKINASE"/>
    <property type="match status" value="1"/>
</dbReference>
<dbReference type="SUPFAM" id="SSF53613">
    <property type="entry name" value="Ribokinase-like"/>
    <property type="match status" value="1"/>
</dbReference>
<evidence type="ECO:0000256" key="1">
    <source>
        <dbReference type="ARBA" id="ARBA00010688"/>
    </source>
</evidence>
<dbReference type="InterPro" id="IPR002173">
    <property type="entry name" value="Carboh/pur_kinase_PfkB_CS"/>
</dbReference>
<evidence type="ECO:0000256" key="6">
    <source>
        <dbReference type="PIRNR" id="PIRNR000535"/>
    </source>
</evidence>
<feature type="domain" description="Carbohydrate kinase PfkB" evidence="8">
    <location>
        <begin position="23"/>
        <end position="300"/>
    </location>
</feature>
<name>A0A371P9B6_9ACTN</name>
<dbReference type="PANTHER" id="PTHR46566">
    <property type="entry name" value="1-PHOSPHOFRUCTOKINASE-RELATED"/>
    <property type="match status" value="1"/>
</dbReference>
<dbReference type="GO" id="GO:0005524">
    <property type="term" value="F:ATP binding"/>
    <property type="evidence" value="ECO:0007669"/>
    <property type="project" value="UniProtKB-KW"/>
</dbReference>
<dbReference type="OrthoDB" id="9801219at2"/>
<evidence type="ECO:0000259" key="8">
    <source>
        <dbReference type="Pfam" id="PF00294"/>
    </source>
</evidence>
<evidence type="ECO:0000256" key="3">
    <source>
        <dbReference type="ARBA" id="ARBA00022741"/>
    </source>
</evidence>
<dbReference type="GO" id="GO:0008443">
    <property type="term" value="F:phosphofructokinase activity"/>
    <property type="evidence" value="ECO:0007669"/>
    <property type="project" value="TreeGrafter"/>
</dbReference>
<protein>
    <submittedName>
        <fullName evidence="9">1-phosphofructokinase</fullName>
    </submittedName>
</protein>
<feature type="compositionally biased region" description="Basic and acidic residues" evidence="7">
    <location>
        <begin position="329"/>
        <end position="340"/>
    </location>
</feature>
<gene>
    <name evidence="9" type="ORF">DX116_02750</name>
</gene>
<evidence type="ECO:0000313" key="10">
    <source>
        <dbReference type="Proteomes" id="UP000265581"/>
    </source>
</evidence>
<reference evidence="9 10" key="1">
    <citation type="submission" date="2018-08" db="EMBL/GenBank/DDBJ databases">
        <title>Aeromicrobium sp. M2KJ-4, whole genome shotgun sequence.</title>
        <authorList>
            <person name="Tuo L."/>
        </authorList>
    </citation>
    <scope>NUCLEOTIDE SEQUENCE [LARGE SCALE GENOMIC DNA]</scope>
    <source>
        <strain evidence="9 10">M2KJ-4</strain>
    </source>
</reference>
<keyword evidence="3" id="KW-0547">Nucleotide-binding</keyword>
<dbReference type="InterPro" id="IPR017583">
    <property type="entry name" value="Tagatose/fructose_Pkinase"/>
</dbReference>
<feature type="region of interest" description="Disordered" evidence="7">
    <location>
        <begin position="317"/>
        <end position="340"/>
    </location>
</feature>
<dbReference type="Pfam" id="PF00294">
    <property type="entry name" value="PfkB"/>
    <property type="match status" value="1"/>
</dbReference>
<dbReference type="Gene3D" id="3.40.1190.20">
    <property type="match status" value="1"/>
</dbReference>
<dbReference type="EMBL" id="QUBR01000001">
    <property type="protein sequence ID" value="REK72553.1"/>
    <property type="molecule type" value="Genomic_DNA"/>
</dbReference>
<accession>A0A371P9B6</accession>
<organism evidence="9 10">
    <name type="scientific">Aeromicrobium endophyticum</name>
    <dbReference type="NCBI Taxonomy" id="2292704"/>
    <lineage>
        <taxon>Bacteria</taxon>
        <taxon>Bacillati</taxon>
        <taxon>Actinomycetota</taxon>
        <taxon>Actinomycetes</taxon>
        <taxon>Propionibacteriales</taxon>
        <taxon>Nocardioidaceae</taxon>
        <taxon>Aeromicrobium</taxon>
    </lineage>
</organism>
<evidence type="ECO:0000256" key="4">
    <source>
        <dbReference type="ARBA" id="ARBA00022777"/>
    </source>
</evidence>
<dbReference type="InterPro" id="IPR011611">
    <property type="entry name" value="PfkB_dom"/>
</dbReference>
<evidence type="ECO:0000256" key="7">
    <source>
        <dbReference type="SAM" id="MobiDB-lite"/>
    </source>
</evidence>
<evidence type="ECO:0000256" key="2">
    <source>
        <dbReference type="ARBA" id="ARBA00022679"/>
    </source>
</evidence>
<keyword evidence="10" id="KW-1185">Reference proteome</keyword>
<dbReference type="PROSITE" id="PS00584">
    <property type="entry name" value="PFKB_KINASES_2"/>
    <property type="match status" value="1"/>
</dbReference>
<dbReference type="PIRSF" id="PIRSF000535">
    <property type="entry name" value="1PFK/6PFK/LacC"/>
    <property type="match status" value="1"/>
</dbReference>
<dbReference type="AlphaFoldDB" id="A0A371P9B6"/>
<sequence>MIVTVTANPAIDRLLTLDEPLVRGVVGRTAAPVDQPGGKGVNVARVVAAAGHDVVAVFPAPAHDSFVAAVEATGLAHVAVPTRSRVRVNLTLAEADGTTTKLNAPGAELSADELGRLTGAIAESAAGAAWVVLSGSLPPGVPDDWYAVLTRTLRAGGAQVAVDASGAPLLATLGAAGAAPDLVKPNAHEVVELVGGDADAIEADPELAAATAQRVRRDFGPAAVLLTLGASGAVLATADGSWFAASPSIVPVSTVGAGDSSLAGYLLAAVDGLDAPRRLEVAVAHGSAAASLAGSTPPAPADVAALAAVDARQLSSPSLDLPATPSRHPQKDAHVITHHG</sequence>
<dbReference type="Proteomes" id="UP000265581">
    <property type="component" value="Unassembled WGS sequence"/>
</dbReference>
<comment type="caution">
    <text evidence="9">The sequence shown here is derived from an EMBL/GenBank/DDBJ whole genome shotgun (WGS) entry which is preliminary data.</text>
</comment>
<evidence type="ECO:0000313" key="9">
    <source>
        <dbReference type="EMBL" id="REK72553.1"/>
    </source>
</evidence>
<dbReference type="GO" id="GO:0005829">
    <property type="term" value="C:cytosol"/>
    <property type="evidence" value="ECO:0007669"/>
    <property type="project" value="TreeGrafter"/>
</dbReference>
<dbReference type="RefSeq" id="WP_119702666.1">
    <property type="nucleotide sequence ID" value="NZ_JBHSOI010000001.1"/>
</dbReference>
<comment type="similarity">
    <text evidence="1">Belongs to the carbohydrate kinase PfkB family.</text>
</comment>
<proteinExistence type="inferred from homology"/>
<dbReference type="InterPro" id="IPR029056">
    <property type="entry name" value="Ribokinase-like"/>
</dbReference>
<keyword evidence="5" id="KW-0067">ATP-binding</keyword>
<dbReference type="NCBIfam" id="TIGR03168">
    <property type="entry name" value="1-PFK"/>
    <property type="match status" value="1"/>
</dbReference>
<dbReference type="CDD" id="cd01164">
    <property type="entry name" value="FruK_PfkB_like"/>
    <property type="match status" value="1"/>
</dbReference>
<evidence type="ECO:0000256" key="5">
    <source>
        <dbReference type="ARBA" id="ARBA00022840"/>
    </source>
</evidence>
<keyword evidence="2 6" id="KW-0808">Transferase</keyword>
<keyword evidence="4 9" id="KW-0418">Kinase</keyword>